<evidence type="ECO:0000313" key="2">
    <source>
        <dbReference type="Proteomes" id="UP000735302"/>
    </source>
</evidence>
<sequence length="103" mass="11792">MLDKDMIKRLSHQTDKNRWETGGIQQSFSCTHPMLLLLAYHPIACSLQTAKPDSHKTQDMQFQFQFQLACARISYHMHTIAKNNRKDDDTILGQAVPWCGDSG</sequence>
<reference evidence="1 2" key="1">
    <citation type="journal article" date="2021" name="Elife">
        <title>Chloroplast acquisition without the gene transfer in kleptoplastic sea slugs, Plakobranchus ocellatus.</title>
        <authorList>
            <person name="Maeda T."/>
            <person name="Takahashi S."/>
            <person name="Yoshida T."/>
            <person name="Shimamura S."/>
            <person name="Takaki Y."/>
            <person name="Nagai Y."/>
            <person name="Toyoda A."/>
            <person name="Suzuki Y."/>
            <person name="Arimoto A."/>
            <person name="Ishii H."/>
            <person name="Satoh N."/>
            <person name="Nishiyama T."/>
            <person name="Hasebe M."/>
            <person name="Maruyama T."/>
            <person name="Minagawa J."/>
            <person name="Obokata J."/>
            <person name="Shigenobu S."/>
        </authorList>
    </citation>
    <scope>NUCLEOTIDE SEQUENCE [LARGE SCALE GENOMIC DNA]</scope>
</reference>
<dbReference type="EMBL" id="BLXT01007665">
    <property type="protein sequence ID" value="GFO41081.1"/>
    <property type="molecule type" value="Genomic_DNA"/>
</dbReference>
<accession>A0AAV4DA83</accession>
<proteinExistence type="predicted"/>
<gene>
    <name evidence="1" type="ORF">PoB_006758600</name>
</gene>
<dbReference type="AlphaFoldDB" id="A0AAV4DA83"/>
<comment type="caution">
    <text evidence="1">The sequence shown here is derived from an EMBL/GenBank/DDBJ whole genome shotgun (WGS) entry which is preliminary data.</text>
</comment>
<dbReference type="Proteomes" id="UP000735302">
    <property type="component" value="Unassembled WGS sequence"/>
</dbReference>
<organism evidence="1 2">
    <name type="scientific">Plakobranchus ocellatus</name>
    <dbReference type="NCBI Taxonomy" id="259542"/>
    <lineage>
        <taxon>Eukaryota</taxon>
        <taxon>Metazoa</taxon>
        <taxon>Spiralia</taxon>
        <taxon>Lophotrochozoa</taxon>
        <taxon>Mollusca</taxon>
        <taxon>Gastropoda</taxon>
        <taxon>Heterobranchia</taxon>
        <taxon>Euthyneura</taxon>
        <taxon>Panpulmonata</taxon>
        <taxon>Sacoglossa</taxon>
        <taxon>Placobranchoidea</taxon>
        <taxon>Plakobranchidae</taxon>
        <taxon>Plakobranchus</taxon>
    </lineage>
</organism>
<keyword evidence="2" id="KW-1185">Reference proteome</keyword>
<name>A0AAV4DA83_9GAST</name>
<evidence type="ECO:0000313" key="1">
    <source>
        <dbReference type="EMBL" id="GFO41081.1"/>
    </source>
</evidence>
<protein>
    <submittedName>
        <fullName evidence="1">Uncharacterized protein</fullName>
    </submittedName>
</protein>